<dbReference type="InterPro" id="IPR050505">
    <property type="entry name" value="WDR55/POC1"/>
</dbReference>
<feature type="repeat" description="WD" evidence="3">
    <location>
        <begin position="88"/>
        <end position="127"/>
    </location>
</feature>
<feature type="repeat" description="WD" evidence="3">
    <location>
        <begin position="138"/>
        <end position="171"/>
    </location>
</feature>
<dbReference type="PRINTS" id="PR00320">
    <property type="entry name" value="GPROTEINBRPT"/>
</dbReference>
<dbReference type="PROSITE" id="PS50082">
    <property type="entry name" value="WD_REPEATS_2"/>
    <property type="match status" value="4"/>
</dbReference>
<keyword evidence="1 3" id="KW-0853">WD repeat</keyword>
<feature type="repeat" description="WD" evidence="3">
    <location>
        <begin position="43"/>
        <end position="86"/>
    </location>
</feature>
<dbReference type="Pfam" id="PF00400">
    <property type="entry name" value="WD40"/>
    <property type="match status" value="5"/>
</dbReference>
<organism evidence="4 5">
    <name type="scientific">Friedmanniomyces endolithicus</name>
    <dbReference type="NCBI Taxonomy" id="329885"/>
    <lineage>
        <taxon>Eukaryota</taxon>
        <taxon>Fungi</taxon>
        <taxon>Dikarya</taxon>
        <taxon>Ascomycota</taxon>
        <taxon>Pezizomycotina</taxon>
        <taxon>Dothideomycetes</taxon>
        <taxon>Dothideomycetidae</taxon>
        <taxon>Mycosphaerellales</taxon>
        <taxon>Teratosphaeriaceae</taxon>
        <taxon>Friedmanniomyces</taxon>
    </lineage>
</organism>
<dbReference type="AlphaFoldDB" id="A0AAN6HCB7"/>
<dbReference type="InterPro" id="IPR001680">
    <property type="entry name" value="WD40_rpt"/>
</dbReference>
<dbReference type="SMART" id="SM00320">
    <property type="entry name" value="WD40"/>
    <property type="match status" value="5"/>
</dbReference>
<dbReference type="EMBL" id="JAUJLE010000338">
    <property type="protein sequence ID" value="KAK0960108.1"/>
    <property type="molecule type" value="Genomic_DNA"/>
</dbReference>
<proteinExistence type="predicted"/>
<dbReference type="InterPro" id="IPR036322">
    <property type="entry name" value="WD40_repeat_dom_sf"/>
</dbReference>
<dbReference type="InterPro" id="IPR015943">
    <property type="entry name" value="WD40/YVTN_repeat-like_dom_sf"/>
</dbReference>
<name>A0AAN6HCB7_9PEZI</name>
<evidence type="ECO:0000256" key="2">
    <source>
        <dbReference type="ARBA" id="ARBA00022737"/>
    </source>
</evidence>
<evidence type="ECO:0000256" key="1">
    <source>
        <dbReference type="ARBA" id="ARBA00022574"/>
    </source>
</evidence>
<protein>
    <recommendedName>
        <fullName evidence="6">WD40 repeat-like protein</fullName>
    </recommendedName>
</protein>
<dbReference type="Proteomes" id="UP001175353">
    <property type="component" value="Unassembled WGS sequence"/>
</dbReference>
<dbReference type="SUPFAM" id="SSF50978">
    <property type="entry name" value="WD40 repeat-like"/>
    <property type="match status" value="1"/>
</dbReference>
<dbReference type="PROSITE" id="PS50294">
    <property type="entry name" value="WD_REPEATS_REGION"/>
    <property type="match status" value="2"/>
</dbReference>
<dbReference type="InterPro" id="IPR019775">
    <property type="entry name" value="WD40_repeat_CS"/>
</dbReference>
<dbReference type="Gene3D" id="2.130.10.10">
    <property type="entry name" value="YVTN repeat-like/Quinoprotein amine dehydrogenase"/>
    <property type="match status" value="2"/>
</dbReference>
<comment type="caution">
    <text evidence="4">The sequence shown here is derived from an EMBL/GenBank/DDBJ whole genome shotgun (WGS) entry which is preliminary data.</text>
</comment>
<dbReference type="PANTHER" id="PTHR44019:SF8">
    <property type="entry name" value="POC1 CENTRIOLAR PROTEIN HOMOLOG"/>
    <property type="match status" value="1"/>
</dbReference>
<feature type="repeat" description="WD" evidence="3">
    <location>
        <begin position="2"/>
        <end position="41"/>
    </location>
</feature>
<accession>A0AAN6HCB7</accession>
<keyword evidence="2" id="KW-0677">Repeat</keyword>
<sequence>MDEGHSEDVYAIQMMGCFLVSGSMDKTVRVWNLLAQRLIAPPLLGHNGGVLSLQFDPDPARDVIFSGDTNGQVICWKFSTRAITRRLADAHNDAVIAMKMDCDRLATGSADGIVKLWQVDHGSRDTPRTTQTEHKRSFIGHAGGVNAVDISGDLLVSASGDRTVRIWSVSTDLIISGGRDGALRLYNRHLQGVEKRMRGHRAMVRAVTDVIVSGSYDGSVIVWTRQVEDKWLLHRLDAFTFAERAAGAVPQLTRTVSAGIIGAHLHPHPQSTWTSSNPRRRLRAEDRLPAIHPAMVFQVDMNERWLVCAWESSSSICGWDYADDEQMIEAVKEGY</sequence>
<evidence type="ECO:0000256" key="3">
    <source>
        <dbReference type="PROSITE-ProRule" id="PRU00221"/>
    </source>
</evidence>
<keyword evidence="5" id="KW-1185">Reference proteome</keyword>
<dbReference type="InterPro" id="IPR020472">
    <property type="entry name" value="WD40_PAC1"/>
</dbReference>
<evidence type="ECO:0000313" key="4">
    <source>
        <dbReference type="EMBL" id="KAK0960108.1"/>
    </source>
</evidence>
<evidence type="ECO:0008006" key="6">
    <source>
        <dbReference type="Google" id="ProtNLM"/>
    </source>
</evidence>
<dbReference type="PROSITE" id="PS00678">
    <property type="entry name" value="WD_REPEATS_1"/>
    <property type="match status" value="1"/>
</dbReference>
<gene>
    <name evidence="4" type="ORF">LTR91_020510</name>
</gene>
<dbReference type="PANTHER" id="PTHR44019">
    <property type="entry name" value="WD REPEAT-CONTAINING PROTEIN 55"/>
    <property type="match status" value="1"/>
</dbReference>
<evidence type="ECO:0000313" key="5">
    <source>
        <dbReference type="Proteomes" id="UP001175353"/>
    </source>
</evidence>
<reference evidence="4" key="1">
    <citation type="submission" date="2023-06" db="EMBL/GenBank/DDBJ databases">
        <title>Black Yeasts Isolated from many extreme environments.</title>
        <authorList>
            <person name="Coleine C."/>
            <person name="Stajich J.E."/>
            <person name="Selbmann L."/>
        </authorList>
    </citation>
    <scope>NUCLEOTIDE SEQUENCE</scope>
    <source>
        <strain evidence="4">CCFEE 5200</strain>
    </source>
</reference>